<name>A0A6I6XHD0_PSEPU</name>
<organism evidence="1 2">
    <name type="scientific">Pseudomonas putida</name>
    <name type="common">Arthrobacter siderocapsulatus</name>
    <dbReference type="NCBI Taxonomy" id="303"/>
    <lineage>
        <taxon>Bacteria</taxon>
        <taxon>Pseudomonadati</taxon>
        <taxon>Pseudomonadota</taxon>
        <taxon>Gammaproteobacteria</taxon>
        <taxon>Pseudomonadales</taxon>
        <taxon>Pseudomonadaceae</taxon>
        <taxon>Pseudomonas</taxon>
    </lineage>
</organism>
<dbReference type="RefSeq" id="WP_159410278.1">
    <property type="nucleotide sequence ID" value="NZ_CP026115.2"/>
</dbReference>
<evidence type="ECO:0000313" key="2">
    <source>
        <dbReference type="Proteomes" id="UP000464480"/>
    </source>
</evidence>
<accession>A0A6I6XHD0</accession>
<gene>
    <name evidence="1" type="ORF">C2H86_11065</name>
</gene>
<protein>
    <submittedName>
        <fullName evidence="1">Uncharacterized protein</fullName>
    </submittedName>
</protein>
<reference evidence="1 2" key="1">
    <citation type="submission" date="2020-02" db="EMBL/GenBank/DDBJ databases">
        <title>Pseudomonas Putida W5 Complete Genome Assembly.</title>
        <authorList>
            <person name="Yuan Z.-C."/>
            <person name="Shaw G.A."/>
            <person name="Cusano A.D."/>
            <person name="Caddey B.J."/>
            <person name="Weselowski B.J."/>
        </authorList>
    </citation>
    <scope>NUCLEOTIDE SEQUENCE [LARGE SCALE GENOMIC DNA]</scope>
    <source>
        <strain evidence="1 2">W5</strain>
    </source>
</reference>
<sequence>MHYFIGPEVAGGLGDGTVMDTSMHPPTISSLEYEFDDWLGDHLVESFPCYIVTEVAASAIRKSGLSGCSFGPVFIKKSETFEEINPGMALPDFVWLKVDGVAGVSDFGLSQDNRLVISEDAIRVFKKFGLENADFQEFN</sequence>
<dbReference type="EMBL" id="CP026115">
    <property type="protein sequence ID" value="QHG64922.1"/>
    <property type="molecule type" value="Genomic_DNA"/>
</dbReference>
<dbReference type="AlphaFoldDB" id="A0A6I6XHD0"/>
<dbReference type="Proteomes" id="UP000464480">
    <property type="component" value="Chromosome"/>
</dbReference>
<proteinExistence type="predicted"/>
<evidence type="ECO:0000313" key="1">
    <source>
        <dbReference type="EMBL" id="QHG64922.1"/>
    </source>
</evidence>